<proteinExistence type="predicted"/>
<gene>
    <name evidence="1" type="ORF">I7I52_07755</name>
</gene>
<protein>
    <submittedName>
        <fullName evidence="1">Uncharacterized protein</fullName>
    </submittedName>
</protein>
<evidence type="ECO:0000313" key="2">
    <source>
        <dbReference type="Proteomes" id="UP000670092"/>
    </source>
</evidence>
<name>A0A8H7YE02_AJECA</name>
<dbReference type="VEuPathDB" id="FungiDB:I7I52_07755"/>
<evidence type="ECO:0000313" key="1">
    <source>
        <dbReference type="EMBL" id="KAG5290664.1"/>
    </source>
</evidence>
<sequence>MPVYLHNTTPVIFIIHSCSRMETQKKRTVSKLSRKSKKLAPWDLWSGGDCSRQYSCTTIRHFFPLRALGRLQPYSERVGPVSKASKSVFQKT</sequence>
<dbReference type="EMBL" id="JAEVHI010000005">
    <property type="protein sequence ID" value="KAG5290664.1"/>
    <property type="molecule type" value="Genomic_DNA"/>
</dbReference>
<dbReference type="Proteomes" id="UP000670092">
    <property type="component" value="Unassembled WGS sequence"/>
</dbReference>
<comment type="caution">
    <text evidence="1">The sequence shown here is derived from an EMBL/GenBank/DDBJ whole genome shotgun (WGS) entry which is preliminary data.</text>
</comment>
<reference evidence="1 2" key="1">
    <citation type="submission" date="2021-01" db="EMBL/GenBank/DDBJ databases">
        <title>Chromosome-level genome assembly of a human fungal pathogen reveals clustering of transcriptionally co-regulated genes.</title>
        <authorList>
            <person name="Voorhies M."/>
            <person name="Cohen S."/>
            <person name="Shea T.P."/>
            <person name="Petrus S."/>
            <person name="Munoz J.F."/>
            <person name="Poplawski S."/>
            <person name="Goldman W.E."/>
            <person name="Michael T."/>
            <person name="Cuomo C.A."/>
            <person name="Sil A."/>
            <person name="Beyhan S."/>
        </authorList>
    </citation>
    <scope>NUCLEOTIDE SEQUENCE [LARGE SCALE GENOMIC DNA]</scope>
    <source>
        <strain evidence="1 2">G184AR</strain>
    </source>
</reference>
<organism evidence="1 2">
    <name type="scientific">Ajellomyces capsulatus</name>
    <name type="common">Darling's disease fungus</name>
    <name type="synonym">Histoplasma capsulatum</name>
    <dbReference type="NCBI Taxonomy" id="5037"/>
    <lineage>
        <taxon>Eukaryota</taxon>
        <taxon>Fungi</taxon>
        <taxon>Dikarya</taxon>
        <taxon>Ascomycota</taxon>
        <taxon>Pezizomycotina</taxon>
        <taxon>Eurotiomycetes</taxon>
        <taxon>Eurotiomycetidae</taxon>
        <taxon>Onygenales</taxon>
        <taxon>Ajellomycetaceae</taxon>
        <taxon>Histoplasma</taxon>
    </lineage>
</organism>
<dbReference type="AlphaFoldDB" id="A0A8H7YE02"/>
<accession>A0A8H7YE02</accession>